<evidence type="ECO:0000259" key="6">
    <source>
        <dbReference type="Pfam" id="PF08281"/>
    </source>
</evidence>
<name>A0AAJ1EYD8_9GAMM</name>
<sequence length="187" mass="21478">MEPKVLPISKQASTQQADVSDSHLAQLAADGDKLAFEQLYQRHHKRIYALALRLGGEPSLADEILQESFVRLWHKLPQFRGESQFGTWFYSLALNQALNTLKQHRNFWARFIPDWQLQDAPQSSSQDDNLLLDRLILRLPERARLVFVLFAVEGFSHEEVAKVLGISAGTSKAHYHRARELMKEMLS</sequence>
<dbReference type="InterPro" id="IPR013325">
    <property type="entry name" value="RNA_pol_sigma_r2"/>
</dbReference>
<dbReference type="Proteomes" id="UP001297581">
    <property type="component" value="Unassembled WGS sequence"/>
</dbReference>
<feature type="domain" description="RNA polymerase sigma factor 70 region 4 type 2" evidence="6">
    <location>
        <begin position="131"/>
        <end position="181"/>
    </location>
</feature>
<keyword evidence="2" id="KW-0805">Transcription regulation</keyword>
<dbReference type="Pfam" id="PF04542">
    <property type="entry name" value="Sigma70_r2"/>
    <property type="match status" value="1"/>
</dbReference>
<dbReference type="Pfam" id="PF08281">
    <property type="entry name" value="Sigma70_r4_2"/>
    <property type="match status" value="1"/>
</dbReference>
<evidence type="ECO:0000313" key="7">
    <source>
        <dbReference type="EMBL" id="MCH4294994.1"/>
    </source>
</evidence>
<dbReference type="GO" id="GO:0016987">
    <property type="term" value="F:sigma factor activity"/>
    <property type="evidence" value="ECO:0007669"/>
    <property type="project" value="UniProtKB-KW"/>
</dbReference>
<dbReference type="InterPro" id="IPR039425">
    <property type="entry name" value="RNA_pol_sigma-70-like"/>
</dbReference>
<proteinExistence type="inferred from homology"/>
<keyword evidence="8" id="KW-1185">Reference proteome</keyword>
<dbReference type="PANTHER" id="PTHR43133:SF46">
    <property type="entry name" value="RNA POLYMERASE SIGMA-70 FACTOR ECF SUBFAMILY"/>
    <property type="match status" value="1"/>
</dbReference>
<dbReference type="InterPro" id="IPR007627">
    <property type="entry name" value="RNA_pol_sigma70_r2"/>
</dbReference>
<dbReference type="NCBIfam" id="TIGR02937">
    <property type="entry name" value="sigma70-ECF"/>
    <property type="match status" value="1"/>
</dbReference>
<dbReference type="SUPFAM" id="SSF88659">
    <property type="entry name" value="Sigma3 and sigma4 domains of RNA polymerase sigma factors"/>
    <property type="match status" value="1"/>
</dbReference>
<dbReference type="InterPro" id="IPR013324">
    <property type="entry name" value="RNA_pol_sigma_r3/r4-like"/>
</dbReference>
<dbReference type="InterPro" id="IPR036388">
    <property type="entry name" value="WH-like_DNA-bd_sf"/>
</dbReference>
<dbReference type="SUPFAM" id="SSF88946">
    <property type="entry name" value="Sigma2 domain of RNA polymerase sigma factors"/>
    <property type="match status" value="1"/>
</dbReference>
<evidence type="ECO:0000313" key="8">
    <source>
        <dbReference type="Proteomes" id="UP001297581"/>
    </source>
</evidence>
<dbReference type="InterPro" id="IPR013249">
    <property type="entry name" value="RNA_pol_sigma70_r4_t2"/>
</dbReference>
<evidence type="ECO:0000256" key="3">
    <source>
        <dbReference type="ARBA" id="ARBA00023082"/>
    </source>
</evidence>
<dbReference type="CDD" id="cd06171">
    <property type="entry name" value="Sigma70_r4"/>
    <property type="match status" value="1"/>
</dbReference>
<dbReference type="EMBL" id="JAKUDL010000003">
    <property type="protein sequence ID" value="MCH4294994.1"/>
    <property type="molecule type" value="Genomic_DNA"/>
</dbReference>
<dbReference type="PANTHER" id="PTHR43133">
    <property type="entry name" value="RNA POLYMERASE ECF-TYPE SIGMA FACTO"/>
    <property type="match status" value="1"/>
</dbReference>
<dbReference type="Gene3D" id="1.10.1740.10">
    <property type="match status" value="1"/>
</dbReference>
<dbReference type="GO" id="GO:0006352">
    <property type="term" value="P:DNA-templated transcription initiation"/>
    <property type="evidence" value="ECO:0007669"/>
    <property type="project" value="InterPro"/>
</dbReference>
<keyword evidence="4" id="KW-0804">Transcription</keyword>
<comment type="caution">
    <text evidence="7">The sequence shown here is derived from an EMBL/GenBank/DDBJ whole genome shotgun (WGS) entry which is preliminary data.</text>
</comment>
<keyword evidence="3" id="KW-0731">Sigma factor</keyword>
<reference evidence="7 8" key="1">
    <citation type="submission" date="2022-02" db="EMBL/GenBank/DDBJ databases">
        <title>The genome sequence of Shewanella sp. 3B26.</title>
        <authorList>
            <person name="Du J."/>
        </authorList>
    </citation>
    <scope>NUCLEOTIDE SEQUENCE [LARGE SCALE GENOMIC DNA]</scope>
    <source>
        <strain evidence="7 8">3B26</strain>
    </source>
</reference>
<evidence type="ECO:0000256" key="4">
    <source>
        <dbReference type="ARBA" id="ARBA00023163"/>
    </source>
</evidence>
<comment type="similarity">
    <text evidence="1">Belongs to the sigma-70 factor family. ECF subfamily.</text>
</comment>
<gene>
    <name evidence="7" type="ORF">MJ923_11825</name>
</gene>
<dbReference type="Gene3D" id="1.10.10.10">
    <property type="entry name" value="Winged helix-like DNA-binding domain superfamily/Winged helix DNA-binding domain"/>
    <property type="match status" value="1"/>
</dbReference>
<protein>
    <submittedName>
        <fullName evidence="7">RNA polymerase sigma factor</fullName>
    </submittedName>
</protein>
<organism evidence="7 8">
    <name type="scientific">Shewanella zhuhaiensis</name>
    <dbReference type="NCBI Taxonomy" id="2919576"/>
    <lineage>
        <taxon>Bacteria</taxon>
        <taxon>Pseudomonadati</taxon>
        <taxon>Pseudomonadota</taxon>
        <taxon>Gammaproteobacteria</taxon>
        <taxon>Alteromonadales</taxon>
        <taxon>Shewanellaceae</taxon>
        <taxon>Shewanella</taxon>
    </lineage>
</organism>
<dbReference type="InterPro" id="IPR014284">
    <property type="entry name" value="RNA_pol_sigma-70_dom"/>
</dbReference>
<evidence type="ECO:0000259" key="5">
    <source>
        <dbReference type="Pfam" id="PF04542"/>
    </source>
</evidence>
<dbReference type="AlphaFoldDB" id="A0AAJ1EYD8"/>
<evidence type="ECO:0000256" key="1">
    <source>
        <dbReference type="ARBA" id="ARBA00010641"/>
    </source>
</evidence>
<feature type="domain" description="RNA polymerase sigma-70 region 2" evidence="5">
    <location>
        <begin position="39"/>
        <end position="105"/>
    </location>
</feature>
<dbReference type="GO" id="GO:0003677">
    <property type="term" value="F:DNA binding"/>
    <property type="evidence" value="ECO:0007669"/>
    <property type="project" value="InterPro"/>
</dbReference>
<evidence type="ECO:0000256" key="2">
    <source>
        <dbReference type="ARBA" id="ARBA00023015"/>
    </source>
</evidence>
<dbReference type="RefSeq" id="WP_240591254.1">
    <property type="nucleotide sequence ID" value="NZ_JAKUDL010000003.1"/>
</dbReference>
<accession>A0AAJ1EYD8</accession>